<keyword evidence="4" id="KW-0788">Thiol protease</keyword>
<dbReference type="InterPro" id="IPR000064">
    <property type="entry name" value="NLP_P60_dom"/>
</dbReference>
<dbReference type="AlphaFoldDB" id="A0A1W1BJP8"/>
<evidence type="ECO:0000259" key="5">
    <source>
        <dbReference type="PROSITE" id="PS51935"/>
    </source>
</evidence>
<accession>A0A1W1BJP8</accession>
<dbReference type="Pfam" id="PF00877">
    <property type="entry name" value="NLPC_P60"/>
    <property type="match status" value="1"/>
</dbReference>
<dbReference type="Gene3D" id="3.90.1720.10">
    <property type="entry name" value="endopeptidase domain like (from Nostoc punctiforme)"/>
    <property type="match status" value="1"/>
</dbReference>
<dbReference type="EMBL" id="FPHC01000031">
    <property type="protein sequence ID" value="SFV53729.1"/>
    <property type="molecule type" value="Genomic_DNA"/>
</dbReference>
<dbReference type="SUPFAM" id="SSF54001">
    <property type="entry name" value="Cysteine proteinases"/>
    <property type="match status" value="1"/>
</dbReference>
<sequence>MQKIFLILLSLLNSYLYADKSIDCNIHIDISKNSTQKVVLQLSYDKECSIVMDQNSSKITIMPKADNNISTDINKTEKLISLAKSKLGASYEPAKSGPDHFDCSGFVYYLFKENGIKIPRTSLSQSKSGDKLTREELKRGDIVFFDTYDRKHVNHSGVYLGDGKFIHSSSGKAYGVTISDIDKGFYKDKFRWGVRKIFK</sequence>
<dbReference type="PANTHER" id="PTHR47053:SF1">
    <property type="entry name" value="MUREIN DD-ENDOPEPTIDASE MEPH-RELATED"/>
    <property type="match status" value="1"/>
</dbReference>
<reference evidence="6" key="1">
    <citation type="submission" date="2016-10" db="EMBL/GenBank/DDBJ databases">
        <authorList>
            <person name="de Groot N.N."/>
        </authorList>
    </citation>
    <scope>NUCLEOTIDE SEQUENCE</scope>
</reference>
<feature type="domain" description="NlpC/P60" evidence="5">
    <location>
        <begin position="73"/>
        <end position="198"/>
    </location>
</feature>
<evidence type="ECO:0000256" key="4">
    <source>
        <dbReference type="ARBA" id="ARBA00022807"/>
    </source>
</evidence>
<dbReference type="InterPro" id="IPR051202">
    <property type="entry name" value="Peptidase_C40"/>
</dbReference>
<keyword evidence="2" id="KW-0645">Protease</keyword>
<name>A0A1W1BJP8_9ZZZZ</name>
<dbReference type="GO" id="GO:0006508">
    <property type="term" value="P:proteolysis"/>
    <property type="evidence" value="ECO:0007669"/>
    <property type="project" value="UniProtKB-KW"/>
</dbReference>
<protein>
    <submittedName>
        <fullName evidence="6">Invasion associated protein p60</fullName>
    </submittedName>
</protein>
<evidence type="ECO:0000256" key="1">
    <source>
        <dbReference type="ARBA" id="ARBA00007074"/>
    </source>
</evidence>
<keyword evidence="3" id="KW-0378">Hydrolase</keyword>
<dbReference type="GO" id="GO:0008234">
    <property type="term" value="F:cysteine-type peptidase activity"/>
    <property type="evidence" value="ECO:0007669"/>
    <property type="project" value="UniProtKB-KW"/>
</dbReference>
<dbReference type="InterPro" id="IPR038765">
    <property type="entry name" value="Papain-like_cys_pep_sf"/>
</dbReference>
<gene>
    <name evidence="6" type="ORF">MNB_SV-6-58</name>
</gene>
<dbReference type="PANTHER" id="PTHR47053">
    <property type="entry name" value="MUREIN DD-ENDOPEPTIDASE MEPH-RELATED"/>
    <property type="match status" value="1"/>
</dbReference>
<organism evidence="6">
    <name type="scientific">hydrothermal vent metagenome</name>
    <dbReference type="NCBI Taxonomy" id="652676"/>
    <lineage>
        <taxon>unclassified sequences</taxon>
        <taxon>metagenomes</taxon>
        <taxon>ecological metagenomes</taxon>
    </lineage>
</organism>
<evidence type="ECO:0000256" key="3">
    <source>
        <dbReference type="ARBA" id="ARBA00022801"/>
    </source>
</evidence>
<dbReference type="PROSITE" id="PS51935">
    <property type="entry name" value="NLPC_P60"/>
    <property type="match status" value="1"/>
</dbReference>
<comment type="similarity">
    <text evidence="1">Belongs to the peptidase C40 family.</text>
</comment>
<proteinExistence type="inferred from homology"/>
<evidence type="ECO:0000313" key="6">
    <source>
        <dbReference type="EMBL" id="SFV53729.1"/>
    </source>
</evidence>
<evidence type="ECO:0000256" key="2">
    <source>
        <dbReference type="ARBA" id="ARBA00022670"/>
    </source>
</evidence>